<dbReference type="GO" id="GO:0006508">
    <property type="term" value="P:proteolysis"/>
    <property type="evidence" value="ECO:0007669"/>
    <property type="project" value="UniProtKB-KW"/>
</dbReference>
<dbReference type="Gene3D" id="3.40.50.880">
    <property type="match status" value="1"/>
</dbReference>
<dbReference type="GO" id="GO:0008236">
    <property type="term" value="F:serine-type peptidase activity"/>
    <property type="evidence" value="ECO:0007669"/>
    <property type="project" value="UniProtKB-KW"/>
</dbReference>
<dbReference type="KEGG" id="bcoh:BC6307_11740"/>
<dbReference type="Pfam" id="PF03575">
    <property type="entry name" value="Peptidase_S51"/>
    <property type="match status" value="1"/>
</dbReference>
<evidence type="ECO:0000256" key="4">
    <source>
        <dbReference type="ARBA" id="ARBA00022825"/>
    </source>
</evidence>
<dbReference type="InterPro" id="IPR029062">
    <property type="entry name" value="Class_I_gatase-like"/>
</dbReference>
<dbReference type="SUPFAM" id="SSF52317">
    <property type="entry name" value="Class I glutamine amidotransferase-like"/>
    <property type="match status" value="1"/>
</dbReference>
<dbReference type="STRING" id="1314751.GCA_001591425_00225"/>
<dbReference type="EMBL" id="CP018866">
    <property type="protein sequence ID" value="AST91901.1"/>
    <property type="molecule type" value="Genomic_DNA"/>
</dbReference>
<dbReference type="Proteomes" id="UP000215224">
    <property type="component" value="Chromosome"/>
</dbReference>
<keyword evidence="6" id="KW-1185">Reference proteome</keyword>
<proteinExistence type="inferred from homology"/>
<evidence type="ECO:0000313" key="6">
    <source>
        <dbReference type="Proteomes" id="UP000215224"/>
    </source>
</evidence>
<dbReference type="AlphaFoldDB" id="A0A223KQX5"/>
<evidence type="ECO:0000256" key="1">
    <source>
        <dbReference type="ARBA" id="ARBA00006534"/>
    </source>
</evidence>
<gene>
    <name evidence="5" type="ORF">BC6307_11740</name>
</gene>
<keyword evidence="2" id="KW-0645">Protease</keyword>
<dbReference type="InterPro" id="IPR005320">
    <property type="entry name" value="Peptidase_S51"/>
</dbReference>
<comment type="similarity">
    <text evidence="1">Belongs to the peptidase S51 family.</text>
</comment>
<organism evidence="5 6">
    <name type="scientific">Sutcliffiella cohnii</name>
    <dbReference type="NCBI Taxonomy" id="33932"/>
    <lineage>
        <taxon>Bacteria</taxon>
        <taxon>Bacillati</taxon>
        <taxon>Bacillota</taxon>
        <taxon>Bacilli</taxon>
        <taxon>Bacillales</taxon>
        <taxon>Bacillaceae</taxon>
        <taxon>Sutcliffiella</taxon>
    </lineage>
</organism>
<sequence>MGRLFFYSDQVLDSLHNRCLDDVLFEGKSPREIKIGYIPSTEDKEKKYFHIKKQYYHMYGVENILFFDLYSEFDPTKIDELVSCDIIHLSAGDPIAFRMALKERSIDQVLKDYYTNGGTIVGVSGGAVQLGKSTKLFHLFIGSNEQSDIDALGLVDFEYLPHYNRWDDAFKEKVKDYVQTTGTIVYAGNDGDGIIVENGEIRLIGDIVKITKTGGA</sequence>
<name>A0A223KQX5_9BACI</name>
<reference evidence="5 6" key="1">
    <citation type="submission" date="2016-12" db="EMBL/GenBank/DDBJ databases">
        <title>The whole genome sequencing and assembly of Bacillus cohnii DSM 6307T strain.</title>
        <authorList>
            <person name="Lee Y.-J."/>
            <person name="Yi H."/>
            <person name="Bahn Y.-S."/>
            <person name="Kim J.F."/>
            <person name="Lee D.-W."/>
        </authorList>
    </citation>
    <scope>NUCLEOTIDE SEQUENCE [LARGE SCALE GENOMIC DNA]</scope>
    <source>
        <strain evidence="5 6">DSM 6307</strain>
    </source>
</reference>
<protein>
    <recommendedName>
        <fullName evidence="7">Peptidase S51</fullName>
    </recommendedName>
</protein>
<accession>A0A223KQX5</accession>
<keyword evidence="3" id="KW-0378">Hydrolase</keyword>
<evidence type="ECO:0000313" key="5">
    <source>
        <dbReference type="EMBL" id="AST91901.1"/>
    </source>
</evidence>
<dbReference type="RefSeq" id="WP_066411018.1">
    <property type="nucleotide sequence ID" value="NZ_CP018866.1"/>
</dbReference>
<keyword evidence="4" id="KW-0720">Serine protease</keyword>
<evidence type="ECO:0000256" key="3">
    <source>
        <dbReference type="ARBA" id="ARBA00022801"/>
    </source>
</evidence>
<evidence type="ECO:0000256" key="2">
    <source>
        <dbReference type="ARBA" id="ARBA00022670"/>
    </source>
</evidence>
<evidence type="ECO:0008006" key="7">
    <source>
        <dbReference type="Google" id="ProtNLM"/>
    </source>
</evidence>